<evidence type="ECO:0000256" key="2">
    <source>
        <dbReference type="ARBA" id="ARBA00022670"/>
    </source>
</evidence>
<dbReference type="Proteomes" id="UP000233220">
    <property type="component" value="Unplaced"/>
</dbReference>
<keyword evidence="4" id="KW-0788">Thiol protease</keyword>
<dbReference type="Pfam" id="PF01470">
    <property type="entry name" value="Peptidase_C15"/>
    <property type="match status" value="1"/>
</dbReference>
<evidence type="ECO:0000313" key="5">
    <source>
        <dbReference type="Ensembl" id="ENSSBOP00000032667.1"/>
    </source>
</evidence>
<comment type="similarity">
    <text evidence="1">Belongs to the peptidase C15 family.</text>
</comment>
<dbReference type="AlphaFoldDB" id="A0A2K6ULD3"/>
<dbReference type="GeneTree" id="ENSGT00390000015368"/>
<dbReference type="STRING" id="39432.ENSSBOP00000032667"/>
<reference evidence="5" key="1">
    <citation type="submission" date="2025-08" db="UniProtKB">
        <authorList>
            <consortium name="Ensembl"/>
        </authorList>
    </citation>
    <scope>IDENTIFICATION</scope>
</reference>
<evidence type="ECO:0000256" key="1">
    <source>
        <dbReference type="ARBA" id="ARBA00006641"/>
    </source>
</evidence>
<evidence type="ECO:0000256" key="4">
    <source>
        <dbReference type="ARBA" id="ARBA00022807"/>
    </source>
</evidence>
<accession>A0A2K6ULD3</accession>
<reference evidence="5" key="2">
    <citation type="submission" date="2025-09" db="UniProtKB">
        <authorList>
            <consortium name="Ensembl"/>
        </authorList>
    </citation>
    <scope>IDENTIFICATION</scope>
</reference>
<protein>
    <submittedName>
        <fullName evidence="5">Uncharacterized protein</fullName>
    </submittedName>
</protein>
<keyword evidence="6" id="KW-1185">Reference proteome</keyword>
<proteinExistence type="inferred from homology"/>
<dbReference type="OMA" id="IWEDFQP"/>
<dbReference type="GO" id="GO:0008234">
    <property type="term" value="F:cysteine-type peptidase activity"/>
    <property type="evidence" value="ECO:0007669"/>
    <property type="project" value="UniProtKB-KW"/>
</dbReference>
<dbReference type="SUPFAM" id="SSF53182">
    <property type="entry name" value="Pyrrolidone carboxyl peptidase (pyroglutamate aminopeptidase)"/>
    <property type="match status" value="1"/>
</dbReference>
<sequence length="178" mass="19548">MDLDILSSLPVCVFGLGCFGPFQQHLVNSSWEAVKELSKLGLGNDMEVQLRTLELPVDYREAKRRVTGIWEDHRPQLALHMGWTPLPRIILEQSSKNRDCWDADIWGFWPEGSVCLPGGPDVPESGVCMKAVHEGAVEGVEAIFSPDAGSYALWGCAALINVPPLSRRLPASLLGRAL</sequence>
<dbReference type="Gene3D" id="3.40.630.20">
    <property type="entry name" value="Peptidase C15, pyroglutamyl peptidase I-like"/>
    <property type="match status" value="1"/>
</dbReference>
<keyword evidence="3" id="KW-0378">Hydrolase</keyword>
<dbReference type="PANTHER" id="PTHR23402:SF15">
    <property type="entry name" value="PYROGLUTAMYL-PEPTIDASE 1-LIKE PROTEIN"/>
    <property type="match status" value="1"/>
</dbReference>
<name>A0A2K6ULD3_SAIBB</name>
<evidence type="ECO:0000256" key="3">
    <source>
        <dbReference type="ARBA" id="ARBA00022801"/>
    </source>
</evidence>
<organism evidence="5 6">
    <name type="scientific">Saimiri boliviensis boliviensis</name>
    <name type="common">Bolivian squirrel monkey</name>
    <dbReference type="NCBI Taxonomy" id="39432"/>
    <lineage>
        <taxon>Eukaryota</taxon>
        <taxon>Metazoa</taxon>
        <taxon>Chordata</taxon>
        <taxon>Craniata</taxon>
        <taxon>Vertebrata</taxon>
        <taxon>Euteleostomi</taxon>
        <taxon>Mammalia</taxon>
        <taxon>Eutheria</taxon>
        <taxon>Euarchontoglires</taxon>
        <taxon>Primates</taxon>
        <taxon>Haplorrhini</taxon>
        <taxon>Platyrrhini</taxon>
        <taxon>Cebidae</taxon>
        <taxon>Saimiriinae</taxon>
        <taxon>Saimiri</taxon>
    </lineage>
</organism>
<dbReference type="InterPro" id="IPR016125">
    <property type="entry name" value="Peptidase_C15-like"/>
</dbReference>
<dbReference type="Ensembl" id="ENSSBOT00000049571.1">
    <property type="protein sequence ID" value="ENSSBOP00000032667.1"/>
    <property type="gene ID" value="ENSSBOG00000032516.1"/>
</dbReference>
<dbReference type="PANTHER" id="PTHR23402">
    <property type="entry name" value="PROTEASE FAMILY C15 PYROGLUTAMYL-PEPTIDASE I-RELATED"/>
    <property type="match status" value="1"/>
</dbReference>
<dbReference type="GO" id="GO:0006508">
    <property type="term" value="P:proteolysis"/>
    <property type="evidence" value="ECO:0007669"/>
    <property type="project" value="UniProtKB-KW"/>
</dbReference>
<keyword evidence="2" id="KW-0645">Protease</keyword>
<evidence type="ECO:0000313" key="6">
    <source>
        <dbReference type="Proteomes" id="UP000233220"/>
    </source>
</evidence>
<dbReference type="InterPro" id="IPR036440">
    <property type="entry name" value="Peptidase_C15-like_sf"/>
</dbReference>